<proteinExistence type="predicted"/>
<evidence type="ECO:0000313" key="2">
    <source>
        <dbReference type="Proteomes" id="UP001058860"/>
    </source>
</evidence>
<dbReference type="RefSeq" id="WP_353865803.1">
    <property type="nucleotide sequence ID" value="NZ_CP088295.1"/>
</dbReference>
<dbReference type="EMBL" id="CP088295">
    <property type="protein sequence ID" value="UUY05344.1"/>
    <property type="molecule type" value="Genomic_DNA"/>
</dbReference>
<dbReference type="Gene3D" id="3.40.50.2000">
    <property type="entry name" value="Glycogen Phosphorylase B"/>
    <property type="match status" value="2"/>
</dbReference>
<dbReference type="Pfam" id="PF13692">
    <property type="entry name" value="Glyco_trans_1_4"/>
    <property type="match status" value="1"/>
</dbReference>
<organism evidence="1 2">
    <name type="scientific">Svornostia abyssi</name>
    <dbReference type="NCBI Taxonomy" id="2898438"/>
    <lineage>
        <taxon>Bacteria</taxon>
        <taxon>Bacillati</taxon>
        <taxon>Actinomycetota</taxon>
        <taxon>Thermoleophilia</taxon>
        <taxon>Solirubrobacterales</taxon>
        <taxon>Baekduiaceae</taxon>
        <taxon>Svornostia</taxon>
    </lineage>
</organism>
<dbReference type="SUPFAM" id="SSF53756">
    <property type="entry name" value="UDP-Glycosyltransferase/glycogen phosphorylase"/>
    <property type="match status" value="1"/>
</dbReference>
<gene>
    <name evidence="1" type="ORF">LRS13_07425</name>
</gene>
<evidence type="ECO:0000313" key="1">
    <source>
        <dbReference type="EMBL" id="UUY05344.1"/>
    </source>
</evidence>
<dbReference type="PANTHER" id="PTHR12526:SF600">
    <property type="entry name" value="GLYCOSYL TRANSFERASE GROUP 1"/>
    <property type="match status" value="1"/>
</dbReference>
<sequence>MKLLLLTNEFALPVNAGGVRRQLGLLEALSGRHELHLLARQREQDTPAALVAELSDRLGGAPVEAFPARSPTWDTRKIPTAQRWARSIRDRKPSWTERSVSAPLVARARALAPSFDAAITLDDTAHTYVERVGDLVPFVIDKHNVLAWSRRVHGGVQPQRRLEHWLVAGWERRTVSLAGATVVTSEDEARRFQELYGREPFVVPSAIPPPARVADPAAAPRDVVWLGDHRYAPNTDGLLRFAREAWAPLGETGARLLIAGREPSDAVRGLADLPGVEILGFVDDLAALLARCRAAVAPVWEGAGIKMKTLELMGAGLPVAGTAVAFEGIAVQHGVDGLVADDPARLGAALAEVLDDPAQAAAVGHAAHERIVREHTWEHIIGRYDDALASARRFTRSMS</sequence>
<name>A0ABY5PL50_9ACTN</name>
<reference evidence="2" key="1">
    <citation type="submission" date="2021-11" db="EMBL/GenBank/DDBJ databases">
        <title>Cultivation dependent microbiological survey of springs from the worlds oldest radium mine currently devoted to the extraction of radon-saturated water.</title>
        <authorList>
            <person name="Kapinusova G."/>
            <person name="Smrhova T."/>
            <person name="Strejcek M."/>
            <person name="Suman J."/>
            <person name="Jani K."/>
            <person name="Pajer P."/>
            <person name="Uhlik O."/>
        </authorList>
    </citation>
    <scope>NUCLEOTIDE SEQUENCE [LARGE SCALE GENOMIC DNA]</scope>
    <source>
        <strain evidence="2">J379</strain>
    </source>
</reference>
<protein>
    <submittedName>
        <fullName evidence="1">Glycosyltransferase family 4 protein</fullName>
    </submittedName>
</protein>
<dbReference type="CDD" id="cd03801">
    <property type="entry name" value="GT4_PimA-like"/>
    <property type="match status" value="1"/>
</dbReference>
<accession>A0ABY5PL50</accession>
<dbReference type="PANTHER" id="PTHR12526">
    <property type="entry name" value="GLYCOSYLTRANSFERASE"/>
    <property type="match status" value="1"/>
</dbReference>
<keyword evidence="2" id="KW-1185">Reference proteome</keyword>
<dbReference type="Proteomes" id="UP001058860">
    <property type="component" value="Chromosome"/>
</dbReference>